<gene>
    <name evidence="8" type="ORF">CEE36_04520</name>
</gene>
<dbReference type="PANTHER" id="PTHR43281">
    <property type="entry name" value="FARNESYL DIPHOSPHATE SYNTHASE"/>
    <property type="match status" value="1"/>
</dbReference>
<proteinExistence type="inferred from homology"/>
<reference evidence="8 9" key="1">
    <citation type="submission" date="2017-06" db="EMBL/GenBank/DDBJ databases">
        <title>Novel microbial phyla capable of carbon fixation and sulfur reduction in deep-sea sediments.</title>
        <authorList>
            <person name="Huang J."/>
            <person name="Baker B."/>
            <person name="Wang Y."/>
        </authorList>
    </citation>
    <scope>NUCLEOTIDE SEQUENCE [LARGE SCALE GENOMIC DNA]</scope>
    <source>
        <strain evidence="8">B3_TA06</strain>
    </source>
</reference>
<dbReference type="PROSITE" id="PS00723">
    <property type="entry name" value="POLYPRENYL_SYNTHASE_1"/>
    <property type="match status" value="1"/>
</dbReference>
<keyword evidence="6" id="KW-0414">Isoprene biosynthesis</keyword>
<evidence type="ECO:0000256" key="2">
    <source>
        <dbReference type="ARBA" id="ARBA00006706"/>
    </source>
</evidence>
<dbReference type="GO" id="GO:0016114">
    <property type="term" value="P:terpenoid biosynthetic process"/>
    <property type="evidence" value="ECO:0007669"/>
    <property type="project" value="UniProtKB-ARBA"/>
</dbReference>
<dbReference type="GO" id="GO:0046872">
    <property type="term" value="F:metal ion binding"/>
    <property type="evidence" value="ECO:0007669"/>
    <property type="project" value="UniProtKB-KW"/>
</dbReference>
<evidence type="ECO:0008006" key="10">
    <source>
        <dbReference type="Google" id="ProtNLM"/>
    </source>
</evidence>
<comment type="cofactor">
    <cofactor evidence="1">
        <name>Mg(2+)</name>
        <dbReference type="ChEBI" id="CHEBI:18420"/>
    </cofactor>
</comment>
<evidence type="ECO:0000256" key="3">
    <source>
        <dbReference type="ARBA" id="ARBA00022679"/>
    </source>
</evidence>
<dbReference type="Pfam" id="PF00348">
    <property type="entry name" value="polyprenyl_synt"/>
    <property type="match status" value="1"/>
</dbReference>
<evidence type="ECO:0000256" key="7">
    <source>
        <dbReference type="RuleBase" id="RU004466"/>
    </source>
</evidence>
<dbReference type="CDD" id="cd00685">
    <property type="entry name" value="Trans_IPPS_HT"/>
    <property type="match status" value="1"/>
</dbReference>
<comment type="caution">
    <text evidence="8">The sequence shown here is derived from an EMBL/GenBank/DDBJ whole genome shotgun (WGS) entry which is preliminary data.</text>
</comment>
<dbReference type="AlphaFoldDB" id="A0A532V841"/>
<dbReference type="FunFam" id="1.10.600.10:FF:000001">
    <property type="entry name" value="Geranylgeranyl diphosphate synthase"/>
    <property type="match status" value="1"/>
</dbReference>
<dbReference type="GO" id="GO:0004659">
    <property type="term" value="F:prenyltransferase activity"/>
    <property type="evidence" value="ECO:0007669"/>
    <property type="project" value="InterPro"/>
</dbReference>
<dbReference type="InterPro" id="IPR033749">
    <property type="entry name" value="Polyprenyl_synt_CS"/>
</dbReference>
<comment type="similarity">
    <text evidence="2 7">Belongs to the FPP/GGPP synthase family.</text>
</comment>
<protein>
    <recommendedName>
        <fullName evidence="10">Polyprenyl synthetase</fullName>
    </recommendedName>
</protein>
<accession>A0A532V841</accession>
<dbReference type="Proteomes" id="UP000317778">
    <property type="component" value="Unassembled WGS sequence"/>
</dbReference>
<keyword evidence="4" id="KW-0479">Metal-binding</keyword>
<name>A0A532V841_UNCT6</name>
<sequence length="288" mass="31660">MDLAALIEGKCRTIEAALEQYLPDDGHTLTEAMRYSLFAGGKRLRPILALLAYEAAGGKEADRILPAACALEYVHTFTLIHDDLPSMDDDDFRRGKPSNHKVFGEGMAVLAGDALMIDGLGLMARSTARPDLVNRVLAEFSRILGARGVTRGQADDLYGGEVNPKFLRHIHLRKTALFISFTMRLGAILAGAQDELIDSLGWAGILAGMGFQVRDDVLDVTSSLKELGKTPGKDEAEDKLTYPILYGVERSEHIAIGYARRARRIFADLGSAWSRLADLVDYLVDRRR</sequence>
<evidence type="ECO:0000256" key="1">
    <source>
        <dbReference type="ARBA" id="ARBA00001946"/>
    </source>
</evidence>
<dbReference type="InterPro" id="IPR008949">
    <property type="entry name" value="Isoprenoid_synthase_dom_sf"/>
</dbReference>
<dbReference type="PANTHER" id="PTHR43281:SF1">
    <property type="entry name" value="FARNESYL DIPHOSPHATE SYNTHASE"/>
    <property type="match status" value="1"/>
</dbReference>
<evidence type="ECO:0000313" key="9">
    <source>
        <dbReference type="Proteomes" id="UP000317778"/>
    </source>
</evidence>
<dbReference type="SUPFAM" id="SSF48576">
    <property type="entry name" value="Terpenoid synthases"/>
    <property type="match status" value="1"/>
</dbReference>
<dbReference type="SFLD" id="SFLDG01017">
    <property type="entry name" value="Polyprenyl_Transferase_Like"/>
    <property type="match status" value="1"/>
</dbReference>
<evidence type="ECO:0000256" key="5">
    <source>
        <dbReference type="ARBA" id="ARBA00022842"/>
    </source>
</evidence>
<dbReference type="Gene3D" id="1.10.600.10">
    <property type="entry name" value="Farnesyl Diphosphate Synthase"/>
    <property type="match status" value="1"/>
</dbReference>
<keyword evidence="5" id="KW-0460">Magnesium</keyword>
<dbReference type="EMBL" id="NJBO01000005">
    <property type="protein sequence ID" value="TKJ43302.1"/>
    <property type="molecule type" value="Genomic_DNA"/>
</dbReference>
<evidence type="ECO:0000256" key="6">
    <source>
        <dbReference type="ARBA" id="ARBA00023229"/>
    </source>
</evidence>
<evidence type="ECO:0000313" key="8">
    <source>
        <dbReference type="EMBL" id="TKJ43302.1"/>
    </source>
</evidence>
<keyword evidence="3 7" id="KW-0808">Transferase</keyword>
<dbReference type="InterPro" id="IPR000092">
    <property type="entry name" value="Polyprenyl_synt"/>
</dbReference>
<organism evidence="8 9">
    <name type="scientific">candidate division TA06 bacterium B3_TA06</name>
    <dbReference type="NCBI Taxonomy" id="2012487"/>
    <lineage>
        <taxon>Bacteria</taxon>
        <taxon>Bacteria division TA06</taxon>
    </lineage>
</organism>
<dbReference type="SFLD" id="SFLDS00005">
    <property type="entry name" value="Isoprenoid_Synthase_Type_I"/>
    <property type="match status" value="1"/>
</dbReference>
<evidence type="ECO:0000256" key="4">
    <source>
        <dbReference type="ARBA" id="ARBA00022723"/>
    </source>
</evidence>